<dbReference type="InterPro" id="IPR000847">
    <property type="entry name" value="LysR_HTH_N"/>
</dbReference>
<dbReference type="GO" id="GO:0000976">
    <property type="term" value="F:transcription cis-regulatory region binding"/>
    <property type="evidence" value="ECO:0007669"/>
    <property type="project" value="TreeGrafter"/>
</dbReference>
<dbReference type="InterPro" id="IPR005119">
    <property type="entry name" value="LysR_subst-bd"/>
</dbReference>
<organism evidence="6 7">
    <name type="scientific">Pseudomonas lutea</name>
    <dbReference type="NCBI Taxonomy" id="243924"/>
    <lineage>
        <taxon>Bacteria</taxon>
        <taxon>Pseudomonadati</taxon>
        <taxon>Pseudomonadota</taxon>
        <taxon>Gammaproteobacteria</taxon>
        <taxon>Pseudomonadales</taxon>
        <taxon>Pseudomonadaceae</taxon>
        <taxon>Pseudomonas</taxon>
    </lineage>
</organism>
<keyword evidence="3" id="KW-0238">DNA-binding</keyword>
<evidence type="ECO:0000256" key="3">
    <source>
        <dbReference type="ARBA" id="ARBA00023125"/>
    </source>
</evidence>
<dbReference type="Gene3D" id="3.40.190.10">
    <property type="entry name" value="Periplasmic binding protein-like II"/>
    <property type="match status" value="2"/>
</dbReference>
<dbReference type="OrthoDB" id="6971749at2"/>
<proteinExistence type="inferred from homology"/>
<dbReference type="Pfam" id="PF03466">
    <property type="entry name" value="LysR_substrate"/>
    <property type="match status" value="1"/>
</dbReference>
<dbReference type="SUPFAM" id="SSF53850">
    <property type="entry name" value="Periplasmic binding protein-like II"/>
    <property type="match status" value="1"/>
</dbReference>
<reference evidence="6 7" key="1">
    <citation type="submission" date="2014-09" db="EMBL/GenBank/DDBJ databases">
        <title>Genome sequence of Pseudomonas lutea strain DSM 17257T.</title>
        <authorList>
            <person name="Kwak Y."/>
            <person name="Shin J.-H."/>
        </authorList>
    </citation>
    <scope>NUCLEOTIDE SEQUENCE [LARGE SCALE GENOMIC DNA]</scope>
    <source>
        <strain evidence="6 7">DSM 17257</strain>
    </source>
</reference>
<dbReference type="PANTHER" id="PTHR30126">
    <property type="entry name" value="HTH-TYPE TRANSCRIPTIONAL REGULATOR"/>
    <property type="match status" value="1"/>
</dbReference>
<dbReference type="SUPFAM" id="SSF46785">
    <property type="entry name" value="Winged helix' DNA-binding domain"/>
    <property type="match status" value="1"/>
</dbReference>
<evidence type="ECO:0000256" key="1">
    <source>
        <dbReference type="ARBA" id="ARBA00009437"/>
    </source>
</evidence>
<dbReference type="InterPro" id="IPR036388">
    <property type="entry name" value="WH-like_DNA-bd_sf"/>
</dbReference>
<dbReference type="AlphaFoldDB" id="A0A9X0JJG5"/>
<accession>A0A9X0JJG5</accession>
<keyword evidence="2" id="KW-0805">Transcription regulation</keyword>
<dbReference type="CDD" id="cd05466">
    <property type="entry name" value="PBP2_LTTR_substrate"/>
    <property type="match status" value="1"/>
</dbReference>
<dbReference type="Pfam" id="PF00126">
    <property type="entry name" value="HTH_1"/>
    <property type="match status" value="1"/>
</dbReference>
<dbReference type="PROSITE" id="PS50931">
    <property type="entry name" value="HTH_LYSR"/>
    <property type="match status" value="1"/>
</dbReference>
<dbReference type="PANTHER" id="PTHR30126:SF2">
    <property type="entry name" value="HTH-TYPE TRANSCRIPTIONAL REGULATOR YJIE"/>
    <property type="match status" value="1"/>
</dbReference>
<comment type="similarity">
    <text evidence="1">Belongs to the LysR transcriptional regulatory family.</text>
</comment>
<evidence type="ECO:0000259" key="5">
    <source>
        <dbReference type="PROSITE" id="PS50931"/>
    </source>
</evidence>
<evidence type="ECO:0000256" key="2">
    <source>
        <dbReference type="ARBA" id="ARBA00023015"/>
    </source>
</evidence>
<protein>
    <submittedName>
        <fullName evidence="6">LysR family transcriptional regulator</fullName>
    </submittedName>
</protein>
<keyword evidence="4" id="KW-0804">Transcription</keyword>
<feature type="domain" description="HTH lysR-type" evidence="5">
    <location>
        <begin position="1"/>
        <end position="57"/>
    </location>
</feature>
<comment type="caution">
    <text evidence="6">The sequence shown here is derived from an EMBL/GenBank/DDBJ whole genome shotgun (WGS) entry which is preliminary data.</text>
</comment>
<sequence length="309" mass="34278">MQLEWLEDFIELAQVRSLSRAAENRCVTHPAFGRRIRALEDWAGVALIERKQPLSLTPAGLLFLDAATQALERLNTVRAQFQDSGRYQDTPLRIATGRTLASDFFPDWYETLTARFGVFPVSIVTSGAQEAIRRLAAREVDLLLIFSSPQTHLLIDPDRFESMTLTTEALLPVSAPLADGSPQFAISSDGQGPVVPWLALSPSLTLRGALARHLAGLPQRLSLRMIYEADSYEAILEMARRGNGLAWLPRMAVRKALDAGDLVIAAGPQYQFSFDISLHRLRANRGERLMNIWNGLLEDAPMTGAEEKI</sequence>
<dbReference type="Proteomes" id="UP000029719">
    <property type="component" value="Unassembled WGS sequence"/>
</dbReference>
<dbReference type="EMBL" id="JRMB01000001">
    <property type="protein sequence ID" value="KGF64813.1"/>
    <property type="molecule type" value="Genomic_DNA"/>
</dbReference>
<evidence type="ECO:0000256" key="4">
    <source>
        <dbReference type="ARBA" id="ARBA00023163"/>
    </source>
</evidence>
<dbReference type="RefSeq" id="WP_037009546.1">
    <property type="nucleotide sequence ID" value="NZ_JRMB01000001.1"/>
</dbReference>
<evidence type="ECO:0000313" key="6">
    <source>
        <dbReference type="EMBL" id="KGF64813.1"/>
    </source>
</evidence>
<dbReference type="Gene3D" id="1.10.10.10">
    <property type="entry name" value="Winged helix-like DNA-binding domain superfamily/Winged helix DNA-binding domain"/>
    <property type="match status" value="1"/>
</dbReference>
<name>A0A9X0JJG5_9PSED</name>
<dbReference type="GO" id="GO:0003700">
    <property type="term" value="F:DNA-binding transcription factor activity"/>
    <property type="evidence" value="ECO:0007669"/>
    <property type="project" value="InterPro"/>
</dbReference>
<dbReference type="InterPro" id="IPR036390">
    <property type="entry name" value="WH_DNA-bd_sf"/>
</dbReference>
<gene>
    <name evidence="6" type="ORF">LT42_02220</name>
</gene>
<evidence type="ECO:0000313" key="7">
    <source>
        <dbReference type="Proteomes" id="UP000029719"/>
    </source>
</evidence>